<evidence type="ECO:0000313" key="2">
    <source>
        <dbReference type="Proteomes" id="UP001281203"/>
    </source>
</evidence>
<dbReference type="Proteomes" id="UP001281203">
    <property type="component" value="Unassembled WGS sequence"/>
</dbReference>
<gene>
    <name evidence="1" type="ORF">F8E02_12255</name>
</gene>
<evidence type="ECO:0008006" key="3">
    <source>
        <dbReference type="Google" id="ProtNLM"/>
    </source>
</evidence>
<dbReference type="RefSeq" id="WP_317065880.1">
    <property type="nucleotide sequence ID" value="NZ_WBKO01000003.1"/>
</dbReference>
<keyword evidence="2" id="KW-1185">Reference proteome</keyword>
<sequence>MLEKIYGRVEPNYQIGLGTRPEDYAGEAVYPALSRVYDALQEHRGYGDFVRAERIAADFFVPEPGFVVEFDESQHFTKPRLIALENYPAAMQAGYSVPRWKELCASLDRRDNDPPYRDEQRAWYDTLRDFLPEIKGYLPTVRLYSREMVWCELDPEKPGDVERFGDLLAQKRGSPDNVQAGELGNENKADNWIVTVTLRSDRAALEEKDPKYNGVRINELKLIISEILAQTRGDGVILFPGGWVHTGFEPAESIYPVLEGEIKQVLSMTDRDVIACVGVDGKYDRPLEDDPYDQDQIAVAVSKSGIIAAGRKFYPTNEEERKHITLADSYLARQNGFPRTFDLNGTRYFLFVCYDIYGPRSDPDRYSNPGVDIGLNLIHRFCPKGEGPSQENYFPRYGFAGASKIWGIPIFGTGIYYRRDIPADWPTGVYWKPGGRVRCTYEEIALPVDRSIGPISVPEGHVEVRVFSDIRRNLNSMQVPAPARVEKGPQVAVQKSARPRVQPGRDAFANVVTAFEAKSRFPRGLQRKFAGRDQCRYSFPAWQRINDKPIKYVCYEFNDWIGHGKPEISVEVLFGLEAFRDIAEIIHARAPAVQERLPHAAELNWKTSTRGWLRLQYSFPDTVEPGLIADSMAVLVEETRETVNNWLKERGMSHY</sequence>
<comment type="caution">
    <text evidence="1">The sequence shown here is derived from an EMBL/GenBank/DDBJ whole genome shotgun (WGS) entry which is preliminary data.</text>
</comment>
<reference evidence="1 2" key="1">
    <citation type="submission" date="2019-10" db="EMBL/GenBank/DDBJ databases">
        <title>Isolation and characterization of Methanoculleus sp. Wushi-C6 from a hot spring well.</title>
        <authorList>
            <person name="Chen S.-C."/>
            <person name="Lan Z.-H."/>
            <person name="You Y.-T."/>
            <person name="Lai M.-C."/>
        </authorList>
    </citation>
    <scope>NUCLEOTIDE SEQUENCE [LARGE SCALE GENOMIC DNA]</scope>
    <source>
        <strain evidence="1 2">Wushi-C6</strain>
    </source>
</reference>
<accession>A0ABU3X4M5</accession>
<organism evidence="1 2">
    <name type="scientific">Methanoculleus caldifontis</name>
    <dbReference type="NCBI Taxonomy" id="2651577"/>
    <lineage>
        <taxon>Archaea</taxon>
        <taxon>Methanobacteriati</taxon>
        <taxon>Methanobacteriota</taxon>
        <taxon>Stenosarchaea group</taxon>
        <taxon>Methanomicrobia</taxon>
        <taxon>Methanomicrobiales</taxon>
        <taxon>Methanomicrobiaceae</taxon>
        <taxon>Methanoculleus</taxon>
    </lineage>
</organism>
<protein>
    <recommendedName>
        <fullName evidence="3">Amidohydrolase</fullName>
    </recommendedName>
</protein>
<dbReference type="InterPro" id="IPR036526">
    <property type="entry name" value="C-N_Hydrolase_sf"/>
</dbReference>
<dbReference type="Gene3D" id="3.60.110.10">
    <property type="entry name" value="Carbon-nitrogen hydrolase"/>
    <property type="match status" value="1"/>
</dbReference>
<proteinExistence type="predicted"/>
<dbReference type="SUPFAM" id="SSF56317">
    <property type="entry name" value="Carbon-nitrogen hydrolase"/>
    <property type="match status" value="1"/>
</dbReference>
<evidence type="ECO:0000313" key="1">
    <source>
        <dbReference type="EMBL" id="MDV2482750.1"/>
    </source>
</evidence>
<name>A0ABU3X4M5_9EURY</name>
<dbReference type="EMBL" id="WBKO01000003">
    <property type="protein sequence ID" value="MDV2482750.1"/>
    <property type="molecule type" value="Genomic_DNA"/>
</dbReference>